<evidence type="ECO:0000259" key="3">
    <source>
        <dbReference type="Pfam" id="PF03781"/>
    </source>
</evidence>
<dbReference type="InterPro" id="IPR042095">
    <property type="entry name" value="SUMF_sf"/>
</dbReference>
<dbReference type="Proteomes" id="UP000256301">
    <property type="component" value="Unassembled WGS sequence"/>
</dbReference>
<comment type="caution">
    <text evidence="5">The sequence shown here is derived from an EMBL/GenBank/DDBJ whole genome shotgun (WGS) entry which is preliminary data.</text>
</comment>
<dbReference type="PANTHER" id="PTHR23150:SF19">
    <property type="entry name" value="FORMYLGLYCINE-GENERATING ENZYME"/>
    <property type="match status" value="1"/>
</dbReference>
<dbReference type="GO" id="GO:0120147">
    <property type="term" value="F:formylglycine-generating oxidase activity"/>
    <property type="evidence" value="ECO:0007669"/>
    <property type="project" value="TreeGrafter"/>
</dbReference>
<organism evidence="5 6">
    <name type="scientific">Microcystis aeruginosa DA14</name>
    <dbReference type="NCBI Taxonomy" id="1987506"/>
    <lineage>
        <taxon>Bacteria</taxon>
        <taxon>Bacillati</taxon>
        <taxon>Cyanobacteriota</taxon>
        <taxon>Cyanophyceae</taxon>
        <taxon>Oscillatoriophycideae</taxon>
        <taxon>Chroococcales</taxon>
        <taxon>Microcystaceae</taxon>
        <taxon>Microcystis</taxon>
    </lineage>
</organism>
<dbReference type="Pfam" id="PF03781">
    <property type="entry name" value="FGE-sulfatase"/>
    <property type="match status" value="1"/>
</dbReference>
<dbReference type="SUPFAM" id="SSF56436">
    <property type="entry name" value="C-type lectin-like"/>
    <property type="match status" value="1"/>
</dbReference>
<dbReference type="SUPFAM" id="SSF52540">
    <property type="entry name" value="P-loop containing nucleoside triphosphate hydrolases"/>
    <property type="match status" value="1"/>
</dbReference>
<dbReference type="InterPro" id="IPR016187">
    <property type="entry name" value="CTDL_fold"/>
</dbReference>
<proteinExistence type="predicted"/>
<gene>
    <name evidence="5" type="ORF">DWQ56_02250</name>
</gene>
<dbReference type="AlphaFoldDB" id="A0A3E0ML42"/>
<dbReference type="InterPro" id="IPR029030">
    <property type="entry name" value="Caspase-like_dom_sf"/>
</dbReference>
<evidence type="ECO:0000313" key="5">
    <source>
        <dbReference type="EMBL" id="REJ60092.1"/>
    </source>
</evidence>
<dbReference type="GO" id="GO:0006508">
    <property type="term" value="P:proteolysis"/>
    <property type="evidence" value="ECO:0007669"/>
    <property type="project" value="InterPro"/>
</dbReference>
<name>A0A3E0ML42_MICAE</name>
<accession>A0A3E0ML42</accession>
<keyword evidence="1" id="KW-0175">Coiled coil</keyword>
<evidence type="ECO:0000313" key="6">
    <source>
        <dbReference type="Proteomes" id="UP000256301"/>
    </source>
</evidence>
<evidence type="ECO:0000259" key="4">
    <source>
        <dbReference type="Pfam" id="PF20703"/>
    </source>
</evidence>
<dbReference type="Gene3D" id="3.40.50.1460">
    <property type="match status" value="1"/>
</dbReference>
<dbReference type="InterPro" id="IPR049052">
    <property type="entry name" value="nSTAND1"/>
</dbReference>
<dbReference type="InterPro" id="IPR011600">
    <property type="entry name" value="Pept_C14_caspase"/>
</dbReference>
<dbReference type="PANTHER" id="PTHR23150">
    <property type="entry name" value="SULFATASE MODIFYING FACTOR 1, 2"/>
    <property type="match status" value="1"/>
</dbReference>
<feature type="domain" description="Sulfatase-modifying factor enzyme-like" evidence="3">
    <location>
        <begin position="823"/>
        <end position="1072"/>
    </location>
</feature>
<reference evidence="5 6" key="1">
    <citation type="submission" date="2017-08" db="EMBL/GenBank/DDBJ databases">
        <title>Functional genomic and metabolic studies of the symbiotic interactions of six Microcystis-dominated communities.</title>
        <authorList>
            <person name="Li Q."/>
            <person name="Lin F."/>
        </authorList>
    </citation>
    <scope>NUCLEOTIDE SEQUENCE [LARGE SCALE GENOMIC DNA]</scope>
    <source>
        <strain evidence="5">DA14</strain>
    </source>
</reference>
<evidence type="ECO:0000259" key="2">
    <source>
        <dbReference type="Pfam" id="PF00656"/>
    </source>
</evidence>
<dbReference type="InterPro" id="IPR005532">
    <property type="entry name" value="SUMF_dom"/>
</dbReference>
<dbReference type="InterPro" id="IPR027417">
    <property type="entry name" value="P-loop_NTPase"/>
</dbReference>
<feature type="domain" description="Peptidase C14 caspase" evidence="2">
    <location>
        <begin position="3"/>
        <end position="239"/>
    </location>
</feature>
<dbReference type="InterPro" id="IPR051043">
    <property type="entry name" value="Sulfatase_Mod_Factor_Kinase"/>
</dbReference>
<dbReference type="EMBL" id="QQWE01000001">
    <property type="protein sequence ID" value="REJ60092.1"/>
    <property type="molecule type" value="Genomic_DNA"/>
</dbReference>
<sequence length="1083" mass="123862">MARYALVIGINHYDNPNFLPSLSKPAKDAEAVAKFLENTGTFANVERLPNCWIAAEKRYEVVPGKVTGNEVLQALQQILSGEQTKNQEVLIYFSGHGFRLINRIGDGEAYLATSDSQPDGKNAISLDRELNPLLRRSNLSNLVVMLDCCHAGALLPENRELNRTLLEPSLSAFKEKQDYYLIAACRSEQVAWEDKKYSLFTAALLKGLSQKEADPKTGEISADRLFDFVSRELRGKGQEPIRMGVGRSLILVKYGAQPQVKEVEPLLDEKGELRCPYQGLLAFTKKERPFFFGRKRVVDDIKSKLDRLNFVPLIGASGSGKSSVVLAGLMPWLEELGWQILEPIKPGFKPLTMLESLLLPYFRDDQQLLDQCINNPASEGLKPLLELFPREHKFLLVVDQFEELFTFALAEQRDRFIELITQVATIPDSPLAVVATMRADFIEPCLRYDSLRQLIQNNAEYLPDLRGLDLLEAITEPAKLQGYEVTKELLNKILEDIKQEPGFLPLLEFALTQLWQKRDEAEHRLTLDTYEAIGGIVGALNCQADKVYQYRDYEEEKPVKERTEDEKTLIKRIFLNLLQIGDGEKDTRLRQSKAFILSLAGDNQEGQKVLKELIEGKQGLVKGRLLVTGKTEREEEAWVDLAHEALIEKWDNLNLWRNENRQGRELAKQVDKDAKDWQKNNKSQYYLWSGDKLADAEKILQEYQDTVETTQLAKEFLEASSQQELYNYLRSSDIDNLERETLEKEAANKSFLNREKLRNLLENEKEKPQIRLSASWLLKQWGEEVPIWTAEVNKQGNIALSIIAENDLPTTVIEELESGINLEMLEIPGGEFWMGSREGEEGAYPNERQPHKVKISTFLISRDAITQSYWWVVASSFPKVELDLNPDPSQFKGDLRRPVESITWYEAVEFCQRLSRWSLEKGQGYQYRLPSEAEWEYACRSVISEESIQNLKSKIQNPAYPPYHFGQKIDPALANYAETARGRTTPVGRFQAANSYGLYDMHGNVWEWCADHWHDSYEGAPDDGSAWLSENENNYRLLRGGSWSYNPQHCRSATRHRNYPVSRTYNIGLRVVASSRTVYSVNS</sequence>
<dbReference type="SUPFAM" id="SSF52129">
    <property type="entry name" value="Caspase-like"/>
    <property type="match status" value="1"/>
</dbReference>
<dbReference type="Pfam" id="PF20703">
    <property type="entry name" value="nSTAND1"/>
    <property type="match status" value="1"/>
</dbReference>
<protein>
    <submittedName>
        <fullName evidence="5">Diguanylate cyclase</fullName>
    </submittedName>
</protein>
<feature type="coiled-coil region" evidence="1">
    <location>
        <begin position="693"/>
        <end position="754"/>
    </location>
</feature>
<dbReference type="Gene3D" id="3.90.1580.10">
    <property type="entry name" value="paralog of FGE (formylglycine-generating enzyme)"/>
    <property type="match status" value="1"/>
</dbReference>
<feature type="domain" description="Novel STAND NTPase 1" evidence="4">
    <location>
        <begin position="276"/>
        <end position="683"/>
    </location>
</feature>
<dbReference type="Pfam" id="PF00656">
    <property type="entry name" value="Peptidase_C14"/>
    <property type="match status" value="1"/>
</dbReference>
<evidence type="ECO:0000256" key="1">
    <source>
        <dbReference type="SAM" id="Coils"/>
    </source>
</evidence>
<dbReference type="GO" id="GO:0004197">
    <property type="term" value="F:cysteine-type endopeptidase activity"/>
    <property type="evidence" value="ECO:0007669"/>
    <property type="project" value="InterPro"/>
</dbReference>